<dbReference type="SUPFAM" id="SSF53335">
    <property type="entry name" value="S-adenosyl-L-methionine-dependent methyltransferases"/>
    <property type="match status" value="1"/>
</dbReference>
<evidence type="ECO:0000313" key="3">
    <source>
        <dbReference type="Proteomes" id="UP000035579"/>
    </source>
</evidence>
<evidence type="ECO:0000259" key="1">
    <source>
        <dbReference type="Pfam" id="PF08241"/>
    </source>
</evidence>
<dbReference type="InterPro" id="IPR029063">
    <property type="entry name" value="SAM-dependent_MTases_sf"/>
</dbReference>
<dbReference type="PANTHER" id="PTHR42912">
    <property type="entry name" value="METHYLTRANSFERASE"/>
    <property type="match status" value="1"/>
</dbReference>
<dbReference type="PANTHER" id="PTHR42912:SF80">
    <property type="entry name" value="METHYLTRANSFERASE DOMAIN-CONTAINING PROTEIN"/>
    <property type="match status" value="1"/>
</dbReference>
<name>A0AAC8Q9T1_9BACT</name>
<dbReference type="KEGG" id="age:AA314_05160"/>
<dbReference type="Gene3D" id="3.40.50.150">
    <property type="entry name" value="Vaccinia Virus protein VP39"/>
    <property type="match status" value="1"/>
</dbReference>
<evidence type="ECO:0000313" key="2">
    <source>
        <dbReference type="EMBL" id="AKJ03534.1"/>
    </source>
</evidence>
<proteinExistence type="predicted"/>
<sequence length="213" mass="23495">MSVEDCGTEVSPVNPDVREIYDDLGQKYDVWTLLPDRLFLDRWRRELLAGARGEVLEVAVGTGKNLAFYPEACRVTGLDFSRAMLDEASRRARALHRPFEPREGDVTALPFADASFDTVACTLAVCTFTEPLAALREMRRVCRPGGAVLLLEHVLPRDRPLARVAHAIAPLTRKAVGCNPDRDTLALVREAGLHVDSVLGRARDIILAVVARP</sequence>
<organism evidence="2 3">
    <name type="scientific">Archangium gephyra</name>
    <dbReference type="NCBI Taxonomy" id="48"/>
    <lineage>
        <taxon>Bacteria</taxon>
        <taxon>Pseudomonadati</taxon>
        <taxon>Myxococcota</taxon>
        <taxon>Myxococcia</taxon>
        <taxon>Myxococcales</taxon>
        <taxon>Cystobacterineae</taxon>
        <taxon>Archangiaceae</taxon>
        <taxon>Archangium</taxon>
    </lineage>
</organism>
<dbReference type="AlphaFoldDB" id="A0AAC8Q9T1"/>
<protein>
    <submittedName>
        <fullName evidence="2">Phosphatidylethanolamine N-methyltransferase</fullName>
    </submittedName>
</protein>
<dbReference type="EMBL" id="CP011509">
    <property type="protein sequence ID" value="AKJ03534.1"/>
    <property type="molecule type" value="Genomic_DNA"/>
</dbReference>
<dbReference type="InterPro" id="IPR050508">
    <property type="entry name" value="Methyltransf_Superfamily"/>
</dbReference>
<feature type="domain" description="Methyltransferase type 11" evidence="1">
    <location>
        <begin position="56"/>
        <end position="149"/>
    </location>
</feature>
<dbReference type="RefSeq" id="WP_053066683.1">
    <property type="nucleotide sequence ID" value="NZ_CP011509.1"/>
</dbReference>
<dbReference type="Proteomes" id="UP000035579">
    <property type="component" value="Chromosome"/>
</dbReference>
<gene>
    <name evidence="2" type="ORF">AA314_05160</name>
</gene>
<dbReference type="InterPro" id="IPR013216">
    <property type="entry name" value="Methyltransf_11"/>
</dbReference>
<reference evidence="2 3" key="1">
    <citation type="submission" date="2015-05" db="EMBL/GenBank/DDBJ databases">
        <title>Genome assembly of Archangium gephyra DSM 2261.</title>
        <authorList>
            <person name="Sharma G."/>
            <person name="Subramanian S."/>
        </authorList>
    </citation>
    <scope>NUCLEOTIDE SEQUENCE [LARGE SCALE GENOMIC DNA]</scope>
    <source>
        <strain evidence="2 3">DSM 2261</strain>
    </source>
</reference>
<dbReference type="Pfam" id="PF08241">
    <property type="entry name" value="Methyltransf_11"/>
    <property type="match status" value="1"/>
</dbReference>
<dbReference type="GO" id="GO:0008757">
    <property type="term" value="F:S-adenosylmethionine-dependent methyltransferase activity"/>
    <property type="evidence" value="ECO:0007669"/>
    <property type="project" value="InterPro"/>
</dbReference>
<dbReference type="CDD" id="cd02440">
    <property type="entry name" value="AdoMet_MTases"/>
    <property type="match status" value="1"/>
</dbReference>
<accession>A0AAC8Q9T1</accession>